<protein>
    <recommendedName>
        <fullName evidence="6">Septation ring formation regulator EzrA</fullName>
    </recommendedName>
</protein>
<evidence type="ECO:0000256" key="1">
    <source>
        <dbReference type="ARBA" id="ARBA00022692"/>
    </source>
</evidence>
<keyword evidence="5 6" id="KW-0717">Septation</keyword>
<evidence type="ECO:0000256" key="6">
    <source>
        <dbReference type="HAMAP-Rule" id="MF_00728"/>
    </source>
</evidence>
<proteinExistence type="inferred from homology"/>
<evidence type="ECO:0000313" key="8">
    <source>
        <dbReference type="EMBL" id="MDX5037317.1"/>
    </source>
</evidence>
<accession>A0AAW9DEA1</accession>
<dbReference type="Proteomes" id="UP001270004">
    <property type="component" value="Unassembled WGS sequence"/>
</dbReference>
<dbReference type="NCBIfam" id="NF003410">
    <property type="entry name" value="PRK04778.1-4"/>
    <property type="match status" value="1"/>
</dbReference>
<dbReference type="AlphaFoldDB" id="A0AAW9DEA1"/>
<dbReference type="GO" id="GO:0000921">
    <property type="term" value="P:septin ring assembly"/>
    <property type="evidence" value="ECO:0007669"/>
    <property type="project" value="InterPro"/>
</dbReference>
<dbReference type="GO" id="GO:0005886">
    <property type="term" value="C:plasma membrane"/>
    <property type="evidence" value="ECO:0007669"/>
    <property type="project" value="UniProtKB-SubCell"/>
</dbReference>
<organism evidence="8 9">
    <name type="scientific">Streptococcus suis</name>
    <dbReference type="NCBI Taxonomy" id="1307"/>
    <lineage>
        <taxon>Bacteria</taxon>
        <taxon>Bacillati</taxon>
        <taxon>Bacillota</taxon>
        <taxon>Bacilli</taxon>
        <taxon>Lactobacillales</taxon>
        <taxon>Streptococcaceae</taxon>
        <taxon>Streptococcus</taxon>
    </lineage>
</organism>
<gene>
    <name evidence="6 8" type="primary">ezrA</name>
    <name evidence="8" type="ORF">SHY70_03345</name>
</gene>
<sequence length="574" mass="66431">MPTGTIILIVSIVIILIIAYVACLIVRKRNDNLLVALEERKEELFNLPVNEEVEAVKALHLIGQSQVSFREWNQKWVDLSLNSFADIENHIFEAEGYNNAFRFVSAKNAIDSIESQIDLIEEDIASIRYGLMELKEQEEKNSGRVKHALNLFDSLQEAVRENPDSYGETLPELEKQLKNIEVEFSEFVMLNSSGDPIEASEILDKTEEHMIALNQIMDRIPSLIERVTKDFPEQLEDLESGYRKLVEQNYLFTEANIESQFQNIRVSIRENTALIASFDLDAAEAENEGIQAKIDHLYKVFNREIEANKEAVKISKNLPKFLEHVVQNTQLLDEESQRLNATYLLADSKLSRINQLKARLESIEIVVTESVEDIENPQVAYSILEERLDHSLASLKEIEEEQLVLADYLKSQELSENTARKKATLYINKLHTLKRYMEKRNLPGIPAEFLTNFFRTSDHVEALIAELDYKRINIEVVNRLLENATYDMNQLEELAYLIVQNATLTEQLLQYSNRYRSFDESVQKAFNRSLSIFEKDFDYQAAFEEISFALETVEPGVTERFVRSYEKTREAIRY</sequence>
<dbReference type="Pfam" id="PF06160">
    <property type="entry name" value="EzrA"/>
    <property type="match status" value="1"/>
</dbReference>
<keyword evidence="6" id="KW-0132">Cell division</keyword>
<dbReference type="HAMAP" id="MF_00728">
    <property type="entry name" value="EzrA"/>
    <property type="match status" value="1"/>
</dbReference>
<comment type="similarity">
    <text evidence="6">Belongs to the EzrA family.</text>
</comment>
<keyword evidence="6" id="KW-0131">Cell cycle</keyword>
<evidence type="ECO:0000256" key="2">
    <source>
        <dbReference type="ARBA" id="ARBA00022989"/>
    </source>
</evidence>
<comment type="subcellular location">
    <subcellularLocation>
        <location evidence="6">Cell membrane</location>
        <topology evidence="6">Single-pass membrane protein</topology>
    </subcellularLocation>
    <text evidence="6">Colocalized with FtsZ to the nascent septal site.</text>
</comment>
<dbReference type="GO" id="GO:0005940">
    <property type="term" value="C:septin ring"/>
    <property type="evidence" value="ECO:0007669"/>
    <property type="project" value="InterPro"/>
</dbReference>
<dbReference type="InterPro" id="IPR010379">
    <property type="entry name" value="EzrA"/>
</dbReference>
<evidence type="ECO:0000256" key="5">
    <source>
        <dbReference type="ARBA" id="ARBA00023210"/>
    </source>
</evidence>
<comment type="function">
    <text evidence="6">Negative regulator of FtsZ ring formation; modulates the frequency and position of FtsZ ring formation. Inhibits FtsZ ring formation at polar sites. Interacts either with FtsZ or with one of its binding partners to promote depolymerization.</text>
</comment>
<keyword evidence="6" id="KW-1003">Cell membrane</keyword>
<feature type="topological domain" description="Cytoplasmic" evidence="6">
    <location>
        <begin position="27"/>
        <end position="574"/>
    </location>
</feature>
<dbReference type="EMBL" id="JAWWZK010000005">
    <property type="protein sequence ID" value="MDX5037317.1"/>
    <property type="molecule type" value="Genomic_DNA"/>
</dbReference>
<evidence type="ECO:0000256" key="3">
    <source>
        <dbReference type="ARBA" id="ARBA00023054"/>
    </source>
</evidence>
<feature type="topological domain" description="Extracellular" evidence="6">
    <location>
        <begin position="1"/>
        <end position="7"/>
    </location>
</feature>
<dbReference type="GO" id="GO:0000917">
    <property type="term" value="P:division septum assembly"/>
    <property type="evidence" value="ECO:0007669"/>
    <property type="project" value="UniProtKB-KW"/>
</dbReference>
<evidence type="ECO:0000313" key="9">
    <source>
        <dbReference type="Proteomes" id="UP001270004"/>
    </source>
</evidence>
<dbReference type="RefSeq" id="WP_319444147.1">
    <property type="nucleotide sequence ID" value="NZ_JAWWZK010000005.1"/>
</dbReference>
<keyword evidence="3 6" id="KW-0175">Coiled coil</keyword>
<evidence type="ECO:0000256" key="4">
    <source>
        <dbReference type="ARBA" id="ARBA00023136"/>
    </source>
</evidence>
<keyword evidence="4 6" id="KW-0472">Membrane</keyword>
<feature type="transmembrane region" description="Helical" evidence="7">
    <location>
        <begin position="6"/>
        <end position="26"/>
    </location>
</feature>
<comment type="caution">
    <text evidence="8">The sequence shown here is derived from an EMBL/GenBank/DDBJ whole genome shotgun (WGS) entry which is preliminary data.</text>
</comment>
<name>A0AAW9DEA1_STRSU</name>
<reference evidence="8" key="1">
    <citation type="submission" date="2023-11" db="EMBL/GenBank/DDBJ databases">
        <title>Antimicrobial resistance in invasive Streptococcus suis isolated in Spain and the associated genetic mechanisms.</title>
        <authorList>
            <person name="Uruen C."/>
            <person name="Arenas J.A."/>
        </authorList>
    </citation>
    <scope>NUCLEOTIDE SEQUENCE</scope>
    <source>
        <strain evidence="8">Ss_70</strain>
    </source>
</reference>
<keyword evidence="1 6" id="KW-0812">Transmembrane</keyword>
<evidence type="ECO:0000256" key="7">
    <source>
        <dbReference type="SAM" id="Phobius"/>
    </source>
</evidence>
<keyword evidence="2 6" id="KW-1133">Transmembrane helix</keyword>